<dbReference type="InterPro" id="IPR029048">
    <property type="entry name" value="HSP70_C_sf"/>
</dbReference>
<dbReference type="Gene3D" id="1.25.40.20">
    <property type="entry name" value="Ankyrin repeat-containing domain"/>
    <property type="match status" value="1"/>
</dbReference>
<sequence>MQVLPKKMGAAMELDLDKEYDLDQELSLDPEELDGENPLLPTILSGNIEQLERIFEDPEEPLHSRAMSLIMKEDVIGRNLLFTACIAGQSNVIKTLTKYGVNLNEKTTRGYTLLHIAAAWGRLDTVKMLVEQEVELDVLNFLNETPRDIALRFSQMECVCYLDVAAARLALKKAIAKVQGIILDPEKGPGKLNREDKNLLNSTCRSKLEWLDLHPTPTVEELEEQKQQLEDIVNPIFVKISTSHTRSAPYFSPFGDL</sequence>
<gene>
    <name evidence="4" type="primary">ANKRD45</name>
</gene>
<dbReference type="SUPFAM" id="SSF48403">
    <property type="entry name" value="Ankyrin repeat"/>
    <property type="match status" value="1"/>
</dbReference>
<dbReference type="PROSITE" id="PS50088">
    <property type="entry name" value="ANK_REPEAT"/>
    <property type="match status" value="1"/>
</dbReference>
<protein>
    <submittedName>
        <fullName evidence="4">Ankyrin repeat domain 45</fullName>
    </submittedName>
</protein>
<feature type="repeat" description="ANK" evidence="3">
    <location>
        <begin position="109"/>
        <end position="141"/>
    </location>
</feature>
<dbReference type="Ensembl" id="ENSMODT00000005117.4">
    <property type="protein sequence ID" value="ENSMODP00000005010.4"/>
    <property type="gene ID" value="ENSMODG00000004070.4"/>
</dbReference>
<keyword evidence="1" id="KW-0677">Repeat</keyword>
<proteinExistence type="predicted"/>
<evidence type="ECO:0000256" key="2">
    <source>
        <dbReference type="ARBA" id="ARBA00023043"/>
    </source>
</evidence>
<dbReference type="InterPro" id="IPR050889">
    <property type="entry name" value="Dendritic_Spine_Reg/Scaffold"/>
</dbReference>
<name>F6VW79_MONDO</name>
<dbReference type="PANTHER" id="PTHR24166:SF48">
    <property type="entry name" value="PROTEIN VAPYRIN"/>
    <property type="match status" value="1"/>
</dbReference>
<reference evidence="4 5" key="1">
    <citation type="journal article" date="2007" name="Nature">
        <title>Genome of the marsupial Monodelphis domestica reveals innovation in non-coding sequences.</title>
        <authorList>
            <person name="Mikkelsen T.S."/>
            <person name="Wakefield M.J."/>
            <person name="Aken B."/>
            <person name="Amemiya C.T."/>
            <person name="Chang J.L."/>
            <person name="Duke S."/>
            <person name="Garber M."/>
            <person name="Gentles A.J."/>
            <person name="Goodstadt L."/>
            <person name="Heger A."/>
            <person name="Jurka J."/>
            <person name="Kamal M."/>
            <person name="Mauceli E."/>
            <person name="Searle S.M."/>
            <person name="Sharpe T."/>
            <person name="Baker M.L."/>
            <person name="Batzer M.A."/>
            <person name="Benos P.V."/>
            <person name="Belov K."/>
            <person name="Clamp M."/>
            <person name="Cook A."/>
            <person name="Cuff J."/>
            <person name="Das R."/>
            <person name="Davidow L."/>
            <person name="Deakin J.E."/>
            <person name="Fazzari M.J."/>
            <person name="Glass J.L."/>
            <person name="Grabherr M."/>
            <person name="Greally J.M."/>
            <person name="Gu W."/>
            <person name="Hore T.A."/>
            <person name="Huttley G.A."/>
            <person name="Kleber M."/>
            <person name="Jirtle R.L."/>
            <person name="Koina E."/>
            <person name="Lee J.T."/>
            <person name="Mahony S."/>
            <person name="Marra M.A."/>
            <person name="Miller R.D."/>
            <person name="Nicholls R.D."/>
            <person name="Oda M."/>
            <person name="Papenfuss A.T."/>
            <person name="Parra Z.E."/>
            <person name="Pollock D.D."/>
            <person name="Ray D.A."/>
            <person name="Schein J.E."/>
            <person name="Speed T.P."/>
            <person name="Thompson K."/>
            <person name="VandeBerg J.L."/>
            <person name="Wade C.M."/>
            <person name="Walker J.A."/>
            <person name="Waters P.D."/>
            <person name="Webber C."/>
            <person name="Weidman J.R."/>
            <person name="Xie X."/>
            <person name="Zody M.C."/>
            <person name="Baldwin J."/>
            <person name="Abdouelleil A."/>
            <person name="Abdulkadir J."/>
            <person name="Abebe A."/>
            <person name="Abera B."/>
            <person name="Abreu J."/>
            <person name="Acer S.C."/>
            <person name="Aftuck L."/>
            <person name="Alexander A."/>
            <person name="An P."/>
            <person name="Anderson E."/>
            <person name="Anderson S."/>
            <person name="Arachi H."/>
            <person name="Azer M."/>
            <person name="Bachantsang P."/>
            <person name="Barry A."/>
            <person name="Bayul T."/>
            <person name="Berlin A."/>
            <person name="Bessette D."/>
            <person name="Bloom T."/>
            <person name="Bloom T."/>
            <person name="Boguslavskiy L."/>
            <person name="Bonnet C."/>
            <person name="Boukhgalter B."/>
            <person name="Bourzgui I."/>
            <person name="Brown A."/>
            <person name="Cahill P."/>
            <person name="Channer S."/>
            <person name="Cheshatsang Y."/>
            <person name="Chuda L."/>
            <person name="Citroen M."/>
            <person name="Collymore A."/>
            <person name="Cooke P."/>
            <person name="Costello M."/>
            <person name="D'Aco K."/>
            <person name="Daza R."/>
            <person name="De Haan G."/>
            <person name="DeGray S."/>
            <person name="DeMaso C."/>
            <person name="Dhargay N."/>
            <person name="Dooley K."/>
            <person name="Dooley E."/>
            <person name="Doricent M."/>
            <person name="Dorje P."/>
            <person name="Dorjee K."/>
            <person name="Dupes A."/>
            <person name="Elong R."/>
            <person name="Falk J."/>
            <person name="Farina A."/>
            <person name="Faro S."/>
            <person name="Ferguson D."/>
            <person name="Fisher S."/>
            <person name="Foley C.D."/>
            <person name="Franke A."/>
            <person name="Friedrich D."/>
            <person name="Gadbois L."/>
            <person name="Gearin G."/>
            <person name="Gearin C.R."/>
            <person name="Giannoukos G."/>
            <person name="Goode T."/>
            <person name="Graham J."/>
            <person name="Grandbois E."/>
            <person name="Grewal S."/>
            <person name="Gyaltsen K."/>
            <person name="Hafez N."/>
            <person name="Hagos B."/>
            <person name="Hall J."/>
            <person name="Henson C."/>
            <person name="Hollinger A."/>
            <person name="Honan T."/>
            <person name="Huard M.D."/>
            <person name="Hughes L."/>
            <person name="Hurhula B."/>
            <person name="Husby M.E."/>
            <person name="Kamat A."/>
            <person name="Kanga B."/>
            <person name="Kashin S."/>
            <person name="Khazanovich D."/>
            <person name="Kisner P."/>
            <person name="Lance K."/>
            <person name="Lara M."/>
            <person name="Lee W."/>
            <person name="Lennon N."/>
            <person name="Letendre F."/>
            <person name="LeVine R."/>
            <person name="Lipovsky A."/>
            <person name="Liu X."/>
            <person name="Liu J."/>
            <person name="Liu S."/>
            <person name="Lokyitsang T."/>
            <person name="Lokyitsang Y."/>
            <person name="Lubonja R."/>
            <person name="Lui A."/>
            <person name="MacDonald P."/>
            <person name="Magnisalis V."/>
            <person name="Maru K."/>
            <person name="Matthews C."/>
            <person name="McCusker W."/>
            <person name="McDonough S."/>
            <person name="Mehta T."/>
            <person name="Meldrim J."/>
            <person name="Meneus L."/>
            <person name="Mihai O."/>
            <person name="Mihalev A."/>
            <person name="Mihova T."/>
            <person name="Mittelman R."/>
            <person name="Mlenga V."/>
            <person name="Montmayeur A."/>
            <person name="Mulrain L."/>
            <person name="Navidi A."/>
            <person name="Naylor J."/>
            <person name="Negash T."/>
            <person name="Nguyen T."/>
            <person name="Nguyen N."/>
            <person name="Nicol R."/>
            <person name="Norbu C."/>
            <person name="Norbu N."/>
            <person name="Novod N."/>
            <person name="O'Neill B."/>
            <person name="Osman S."/>
            <person name="Markiewicz E."/>
            <person name="Oyono O.L."/>
            <person name="Patti C."/>
            <person name="Phunkhang P."/>
            <person name="Pierre F."/>
            <person name="Priest M."/>
            <person name="Raghuraman S."/>
            <person name="Rege F."/>
            <person name="Reyes R."/>
            <person name="Rise C."/>
            <person name="Rogov P."/>
            <person name="Ross K."/>
            <person name="Ryan E."/>
            <person name="Settipalli S."/>
            <person name="Shea T."/>
            <person name="Sherpa N."/>
            <person name="Shi L."/>
            <person name="Shih D."/>
            <person name="Sparrow T."/>
            <person name="Spaulding J."/>
            <person name="Stalker J."/>
            <person name="Stange-Thomann N."/>
            <person name="Stavropoulos S."/>
            <person name="Stone C."/>
            <person name="Strader C."/>
            <person name="Tesfaye S."/>
            <person name="Thomson T."/>
            <person name="Thoulutsang Y."/>
            <person name="Thoulutsang D."/>
            <person name="Topham K."/>
            <person name="Topping I."/>
            <person name="Tsamla T."/>
            <person name="Vassiliev H."/>
            <person name="Vo A."/>
            <person name="Wangchuk T."/>
            <person name="Wangdi T."/>
            <person name="Weiand M."/>
            <person name="Wilkinson J."/>
            <person name="Wilson A."/>
            <person name="Yadav S."/>
            <person name="Young G."/>
            <person name="Yu Q."/>
            <person name="Zembek L."/>
            <person name="Zhong D."/>
            <person name="Zimmer A."/>
            <person name="Zwirko Z."/>
            <person name="Jaffe D.B."/>
            <person name="Alvarez P."/>
            <person name="Brockman W."/>
            <person name="Butler J."/>
            <person name="Chin C."/>
            <person name="Gnerre S."/>
            <person name="MacCallum I."/>
            <person name="Graves J.A."/>
            <person name="Ponting C.P."/>
            <person name="Breen M."/>
            <person name="Samollow P.B."/>
            <person name="Lander E.S."/>
            <person name="Lindblad-Toh K."/>
        </authorList>
    </citation>
    <scope>NUCLEOTIDE SEQUENCE [LARGE SCALE GENOMIC DNA]</scope>
</reference>
<keyword evidence="5" id="KW-1185">Reference proteome</keyword>
<dbReference type="SUPFAM" id="SSF100934">
    <property type="entry name" value="Heat shock protein 70kD (HSP70), C-terminal subdomain"/>
    <property type="match status" value="1"/>
</dbReference>
<accession>F6VW79</accession>
<dbReference type="eggNOG" id="KOG0100">
    <property type="taxonomic scope" value="Eukaryota"/>
</dbReference>
<dbReference type="Bgee" id="ENSMODG00000004070">
    <property type="expression patterns" value="Expressed in spermatocyte and 19 other cell types or tissues"/>
</dbReference>
<dbReference type="PROSITE" id="PS50297">
    <property type="entry name" value="ANK_REP_REGION"/>
    <property type="match status" value="1"/>
</dbReference>
<reference evidence="4" key="3">
    <citation type="submission" date="2025-09" db="UniProtKB">
        <authorList>
            <consortium name="Ensembl"/>
        </authorList>
    </citation>
    <scope>IDENTIFICATION</scope>
</reference>
<dbReference type="Proteomes" id="UP000002280">
    <property type="component" value="Chromosome 2"/>
</dbReference>
<dbReference type="PANTHER" id="PTHR24166">
    <property type="entry name" value="ROLLING PEBBLES, ISOFORM B"/>
    <property type="match status" value="1"/>
</dbReference>
<evidence type="ECO:0000313" key="5">
    <source>
        <dbReference type="Proteomes" id="UP000002280"/>
    </source>
</evidence>
<evidence type="ECO:0000256" key="3">
    <source>
        <dbReference type="PROSITE-ProRule" id="PRU00023"/>
    </source>
</evidence>
<dbReference type="GeneTree" id="ENSGT00390000008829"/>
<organism evidence="4 5">
    <name type="scientific">Monodelphis domestica</name>
    <name type="common">Gray short-tailed opossum</name>
    <dbReference type="NCBI Taxonomy" id="13616"/>
    <lineage>
        <taxon>Eukaryota</taxon>
        <taxon>Metazoa</taxon>
        <taxon>Chordata</taxon>
        <taxon>Craniata</taxon>
        <taxon>Vertebrata</taxon>
        <taxon>Euteleostomi</taxon>
        <taxon>Mammalia</taxon>
        <taxon>Metatheria</taxon>
        <taxon>Didelphimorphia</taxon>
        <taxon>Didelphidae</taxon>
        <taxon>Monodelphis</taxon>
    </lineage>
</organism>
<evidence type="ECO:0000313" key="4">
    <source>
        <dbReference type="Ensembl" id="ENSMODP00000005010.4"/>
    </source>
</evidence>
<dbReference type="InterPro" id="IPR036770">
    <property type="entry name" value="Ankyrin_rpt-contain_sf"/>
</dbReference>
<evidence type="ECO:0000256" key="1">
    <source>
        <dbReference type="ARBA" id="ARBA00022737"/>
    </source>
</evidence>
<dbReference type="SMART" id="SM00248">
    <property type="entry name" value="ANK"/>
    <property type="match status" value="2"/>
</dbReference>
<dbReference type="Pfam" id="PF12796">
    <property type="entry name" value="Ank_2"/>
    <property type="match status" value="1"/>
</dbReference>
<keyword evidence="2 3" id="KW-0040">ANK repeat</keyword>
<dbReference type="AlphaFoldDB" id="F6VW79"/>
<dbReference type="Gene3D" id="1.20.1270.10">
    <property type="match status" value="1"/>
</dbReference>
<reference evidence="4" key="2">
    <citation type="submission" date="2025-08" db="UniProtKB">
        <authorList>
            <consortium name="Ensembl"/>
        </authorList>
    </citation>
    <scope>IDENTIFICATION</scope>
</reference>
<dbReference type="InterPro" id="IPR002110">
    <property type="entry name" value="Ankyrin_rpt"/>
</dbReference>